<dbReference type="InterPro" id="IPR018763">
    <property type="entry name" value="DUF2334"/>
</dbReference>
<name>A0A1W2FEU5_KIBAR</name>
<dbReference type="EMBL" id="FWXV01000006">
    <property type="protein sequence ID" value="SMD20441.1"/>
    <property type="molecule type" value="Genomic_DNA"/>
</dbReference>
<proteinExistence type="predicted"/>
<dbReference type="Pfam" id="PF10096">
    <property type="entry name" value="DUF2334"/>
    <property type="match status" value="1"/>
</dbReference>
<dbReference type="CDD" id="cd10923">
    <property type="entry name" value="CE4_COG5298"/>
    <property type="match status" value="1"/>
</dbReference>
<reference evidence="1 2" key="1">
    <citation type="submission" date="2017-04" db="EMBL/GenBank/DDBJ databases">
        <authorList>
            <person name="Afonso C.L."/>
            <person name="Miller P.J."/>
            <person name="Scott M.A."/>
            <person name="Spackman E."/>
            <person name="Goraichik I."/>
            <person name="Dimitrov K.M."/>
            <person name="Suarez D.L."/>
            <person name="Swayne D.E."/>
        </authorList>
    </citation>
    <scope>NUCLEOTIDE SEQUENCE [LARGE SCALE GENOMIC DNA]</scope>
    <source>
        <strain evidence="1 2">DSM 43828</strain>
    </source>
</reference>
<protein>
    <submittedName>
        <fullName evidence="1">Uncharacterized protein YdaL</fullName>
    </submittedName>
</protein>
<dbReference type="SUPFAM" id="SSF88713">
    <property type="entry name" value="Glycoside hydrolase/deacetylase"/>
    <property type="match status" value="1"/>
</dbReference>
<evidence type="ECO:0000313" key="2">
    <source>
        <dbReference type="Proteomes" id="UP000192674"/>
    </source>
</evidence>
<dbReference type="Proteomes" id="UP000192674">
    <property type="component" value="Unassembled WGS sequence"/>
</dbReference>
<dbReference type="AlphaFoldDB" id="A0A1W2FEU5"/>
<dbReference type="OrthoDB" id="2339428at2"/>
<organism evidence="1 2">
    <name type="scientific">Kibdelosporangium aridum</name>
    <dbReference type="NCBI Taxonomy" id="2030"/>
    <lineage>
        <taxon>Bacteria</taxon>
        <taxon>Bacillati</taxon>
        <taxon>Actinomycetota</taxon>
        <taxon>Actinomycetes</taxon>
        <taxon>Pseudonocardiales</taxon>
        <taxon>Pseudonocardiaceae</taxon>
        <taxon>Kibdelosporangium</taxon>
    </lineage>
</organism>
<keyword evidence="2" id="KW-1185">Reference proteome</keyword>
<dbReference type="RefSeq" id="WP_084430534.1">
    <property type="nucleotide sequence ID" value="NZ_FWXV01000006.1"/>
</dbReference>
<gene>
    <name evidence="1" type="ORF">SAMN05661093_06430</name>
</gene>
<evidence type="ECO:0000313" key="1">
    <source>
        <dbReference type="EMBL" id="SMD20441.1"/>
    </source>
</evidence>
<sequence length="555" mass="59969">MMRSSTGTAWGPAWLRLLLGVLTVICGVLTMTSKPVAPVLLSAEPRWEPVPSASLAGEPGDPAPGAPEGRRTLVLYNTSTPGPVTSGEVYGTKAANLVSHSSAFELRQAANYQPDDMTGFSAVVYVGPEDGGPLPDAFLADVRAGQTPVLWLGYDINRLFDGDSGYAVRTGWRPDGWAERAIVGVDYKGVRLSRDSQAGASVRTRLLDTAKAKVLAESIHDDDSRTPWAVRSGTLTYVAEIPFSHVGSTDRYLAAADLIRATLSQSPPQPARALVRLEDVGPTADPVQLKQIADRLHSRGVPFSIALYPYYRDPKGIANSGTPTELRLVDRPEVVRALRYMIDRGGTIVLHGYTHQFGDGASGSDFEFYRARLNDEKAVELLGPVPGDSVRWASERFALALGELAQVGLPDPEAFEFPHYTASAAGYQAATETFGVRYDRGTYFPGWCSTKCGDIAQADPAGMYTQAFPYLVRDVYGAVVVPENLGYIPPWSDAVELDHRIGEILSAARALRVVDDGIASFFYHPYLGTEVLDRVIDGITAAGYRFVSLSDAGHR</sequence>
<dbReference type="GO" id="GO:0005975">
    <property type="term" value="P:carbohydrate metabolic process"/>
    <property type="evidence" value="ECO:0007669"/>
    <property type="project" value="InterPro"/>
</dbReference>
<dbReference type="Gene3D" id="3.20.20.370">
    <property type="entry name" value="Glycoside hydrolase/deacetylase"/>
    <property type="match status" value="1"/>
</dbReference>
<accession>A0A1W2FEU5</accession>
<dbReference type="InterPro" id="IPR011330">
    <property type="entry name" value="Glyco_hydro/deAcase_b/a-brl"/>
</dbReference>